<feature type="transmembrane region" description="Helical" evidence="9">
    <location>
        <begin position="32"/>
        <end position="60"/>
    </location>
</feature>
<feature type="transmembrane region" description="Helical" evidence="9">
    <location>
        <begin position="304"/>
        <end position="324"/>
    </location>
</feature>
<gene>
    <name evidence="11" type="ORF">LSH36_994g01040</name>
</gene>
<evidence type="ECO:0000256" key="8">
    <source>
        <dbReference type="ARBA" id="ARBA00023224"/>
    </source>
</evidence>
<keyword evidence="3 9" id="KW-0812">Transmembrane</keyword>
<feature type="transmembrane region" description="Helical" evidence="9">
    <location>
        <begin position="260"/>
        <end position="284"/>
    </location>
</feature>
<dbReference type="GO" id="GO:0004930">
    <property type="term" value="F:G protein-coupled receptor activity"/>
    <property type="evidence" value="ECO:0007669"/>
    <property type="project" value="UniProtKB-KW"/>
</dbReference>
<dbReference type="PROSITE" id="PS50262">
    <property type="entry name" value="G_PROTEIN_RECEP_F1_2"/>
    <property type="match status" value="1"/>
</dbReference>
<dbReference type="InterPro" id="IPR017452">
    <property type="entry name" value="GPCR_Rhodpsn_7TM"/>
</dbReference>
<keyword evidence="7" id="KW-0675">Receptor</keyword>
<dbReference type="GO" id="GO:0005886">
    <property type="term" value="C:plasma membrane"/>
    <property type="evidence" value="ECO:0007669"/>
    <property type="project" value="UniProtKB-SubCell"/>
</dbReference>
<organism evidence="11 12">
    <name type="scientific">Paralvinella palmiformis</name>
    <dbReference type="NCBI Taxonomy" id="53620"/>
    <lineage>
        <taxon>Eukaryota</taxon>
        <taxon>Metazoa</taxon>
        <taxon>Spiralia</taxon>
        <taxon>Lophotrochozoa</taxon>
        <taxon>Annelida</taxon>
        <taxon>Polychaeta</taxon>
        <taxon>Sedentaria</taxon>
        <taxon>Canalipalpata</taxon>
        <taxon>Terebellida</taxon>
        <taxon>Terebelliformia</taxon>
        <taxon>Alvinellidae</taxon>
        <taxon>Paralvinella</taxon>
    </lineage>
</organism>
<keyword evidence="4 9" id="KW-1133">Transmembrane helix</keyword>
<feature type="transmembrane region" description="Helical" evidence="9">
    <location>
        <begin position="198"/>
        <end position="222"/>
    </location>
</feature>
<evidence type="ECO:0000256" key="1">
    <source>
        <dbReference type="ARBA" id="ARBA00004651"/>
    </source>
</evidence>
<evidence type="ECO:0000256" key="7">
    <source>
        <dbReference type="ARBA" id="ARBA00023170"/>
    </source>
</evidence>
<dbReference type="Proteomes" id="UP001208570">
    <property type="component" value="Unassembled WGS sequence"/>
</dbReference>
<comment type="subcellular location">
    <subcellularLocation>
        <location evidence="1">Cell membrane</location>
        <topology evidence="1">Multi-pass membrane protein</topology>
    </subcellularLocation>
</comment>
<evidence type="ECO:0000256" key="2">
    <source>
        <dbReference type="ARBA" id="ARBA00022475"/>
    </source>
</evidence>
<keyword evidence="8" id="KW-0807">Transducer</keyword>
<dbReference type="Gene3D" id="1.20.1070.10">
    <property type="entry name" value="Rhodopsin 7-helix transmembrane proteins"/>
    <property type="match status" value="1"/>
</dbReference>
<accession>A0AAD9MQF0</accession>
<evidence type="ECO:0000256" key="5">
    <source>
        <dbReference type="ARBA" id="ARBA00023040"/>
    </source>
</evidence>
<feature type="transmembrane region" description="Helical" evidence="9">
    <location>
        <begin position="152"/>
        <end position="172"/>
    </location>
</feature>
<dbReference type="SUPFAM" id="SSF81321">
    <property type="entry name" value="Family A G protein-coupled receptor-like"/>
    <property type="match status" value="1"/>
</dbReference>
<dbReference type="PRINTS" id="PR00237">
    <property type="entry name" value="GPCRRHODOPSN"/>
</dbReference>
<name>A0AAD9MQF0_9ANNE</name>
<proteinExistence type="predicted"/>
<dbReference type="EMBL" id="JAODUP010000994">
    <property type="protein sequence ID" value="KAK2142132.1"/>
    <property type="molecule type" value="Genomic_DNA"/>
</dbReference>
<protein>
    <recommendedName>
        <fullName evidence="10">G-protein coupled receptors family 1 profile domain-containing protein</fullName>
    </recommendedName>
</protein>
<feature type="transmembrane region" description="Helical" evidence="9">
    <location>
        <begin position="104"/>
        <end position="131"/>
    </location>
</feature>
<reference evidence="11" key="1">
    <citation type="journal article" date="2023" name="Mol. Biol. Evol.">
        <title>Third-Generation Sequencing Reveals the Adaptive Role of the Epigenome in Three Deep-Sea Polychaetes.</title>
        <authorList>
            <person name="Perez M."/>
            <person name="Aroh O."/>
            <person name="Sun Y."/>
            <person name="Lan Y."/>
            <person name="Juniper S.K."/>
            <person name="Young C.R."/>
            <person name="Angers B."/>
            <person name="Qian P.Y."/>
        </authorList>
    </citation>
    <scope>NUCLEOTIDE SEQUENCE</scope>
    <source>
        <strain evidence="11">P08H-3</strain>
    </source>
</reference>
<dbReference type="InterPro" id="IPR000276">
    <property type="entry name" value="GPCR_Rhodpsn"/>
</dbReference>
<sequence length="375" mass="42570">MALNVTLKTSFTNDMEPANYTDVPQIPMRSTLAVGLSSLIVCFICLATVLGNVAVIYAIANTRKLREKPSSIFLINLSITDLSSALFVMLAAFIYISLDLDRVNTIWCNFVCAMNYCLIIVSMMTLAVISVDRLISVLYPFKYHDIVTKGRVVAVIVFTWIQGFIFGIAPAFQGWVHYDYWEAICAINWHREPRVGPINYVIGAFALCFIVPAIVILVCYTVTIRYAKISLRNSIPASASSSSIQNNNVEVRKHNKDGYLGLKTITSMLVVVAAFFICLTPFSVTKLIKVITNDSYNVPPYVNLWAAFFGYLSSMVNPFIYGILRPDFRRAYKKMFHRMMGRQSYHLHETTMIFYSPVNIISKQRRSQHNRSLYR</sequence>
<evidence type="ECO:0000256" key="9">
    <source>
        <dbReference type="SAM" id="Phobius"/>
    </source>
</evidence>
<dbReference type="PANTHER" id="PTHR22752">
    <property type="entry name" value="G PROTEIN-COUPLED RECEPTOR"/>
    <property type="match status" value="1"/>
</dbReference>
<dbReference type="Pfam" id="PF00001">
    <property type="entry name" value="7tm_1"/>
    <property type="match status" value="1"/>
</dbReference>
<feature type="domain" description="G-protein coupled receptors family 1 profile" evidence="10">
    <location>
        <begin position="51"/>
        <end position="321"/>
    </location>
</feature>
<comment type="caution">
    <text evidence="11">The sequence shown here is derived from an EMBL/GenBank/DDBJ whole genome shotgun (WGS) entry which is preliminary data.</text>
</comment>
<evidence type="ECO:0000259" key="10">
    <source>
        <dbReference type="PROSITE" id="PS50262"/>
    </source>
</evidence>
<feature type="transmembrane region" description="Helical" evidence="9">
    <location>
        <begin position="72"/>
        <end position="98"/>
    </location>
</feature>
<keyword evidence="5" id="KW-0297">G-protein coupled receptor</keyword>
<keyword evidence="2" id="KW-1003">Cell membrane</keyword>
<dbReference type="SMART" id="SM01381">
    <property type="entry name" value="7TM_GPCR_Srsx"/>
    <property type="match status" value="1"/>
</dbReference>
<evidence type="ECO:0000313" key="12">
    <source>
        <dbReference type="Proteomes" id="UP001208570"/>
    </source>
</evidence>
<keyword evidence="6 9" id="KW-0472">Membrane</keyword>
<evidence type="ECO:0000256" key="4">
    <source>
        <dbReference type="ARBA" id="ARBA00022989"/>
    </source>
</evidence>
<dbReference type="CDD" id="cd00637">
    <property type="entry name" value="7tm_classA_rhodopsin-like"/>
    <property type="match status" value="1"/>
</dbReference>
<dbReference type="AlphaFoldDB" id="A0AAD9MQF0"/>
<keyword evidence="12" id="KW-1185">Reference proteome</keyword>
<evidence type="ECO:0000313" key="11">
    <source>
        <dbReference type="EMBL" id="KAK2142132.1"/>
    </source>
</evidence>
<evidence type="ECO:0000256" key="6">
    <source>
        <dbReference type="ARBA" id="ARBA00023136"/>
    </source>
</evidence>
<evidence type="ECO:0000256" key="3">
    <source>
        <dbReference type="ARBA" id="ARBA00022692"/>
    </source>
</evidence>